<keyword evidence="2" id="KW-1185">Reference proteome</keyword>
<gene>
    <name evidence="1" type="ORF">KF707C_6170</name>
</gene>
<dbReference type="KEGG" id="pfuw:KF707C_6170"/>
<dbReference type="EMBL" id="AP014862">
    <property type="protein sequence ID" value="BAU72305.1"/>
    <property type="molecule type" value="Genomic_DNA"/>
</dbReference>
<reference evidence="1 2" key="2">
    <citation type="journal article" date="2017" name="Int. J. Syst. Evol. Microbiol.">
        <title>Pseudomonas furukawaii sp. nov., a polychlorinated biphenyl-degrading bacterium isolated from biphenyl-contaminated soil in Japan.</title>
        <authorList>
            <person name="Kimura N."/>
            <person name="Watanabe T."/>
            <person name="Suenaga H."/>
            <person name="Fujihara H."/>
            <person name="Futagami T."/>
            <person name="Goto M."/>
            <person name="Hanada S."/>
            <person name="Hirose J."/>
        </authorList>
    </citation>
    <scope>NUCLEOTIDE SEQUENCE [LARGE SCALE GENOMIC DNA]</scope>
    <source>
        <strain evidence="2">DSM 10086 / NBRC 110670 / KF707</strain>
    </source>
</reference>
<dbReference type="AlphaFoldDB" id="A0AAD1BWD7"/>
<evidence type="ECO:0000313" key="1">
    <source>
        <dbReference type="EMBL" id="BAU72305.1"/>
    </source>
</evidence>
<accession>A0AAD1BWD7</accession>
<reference evidence="2" key="1">
    <citation type="submission" date="2015-05" db="EMBL/GenBank/DDBJ databases">
        <title>Draft genome sequencing of a biphenyl-degrading bacterium, Pseudomonas balearica KF707 (=NBRC110670).</title>
        <authorList>
            <person name="Kimura N."/>
            <person name="Hirose J."/>
            <person name="Watanabe T."/>
            <person name="Suenaga H."/>
            <person name="Fujihara H."/>
            <person name="Noguchi M."/>
            <person name="Hashimoto M."/>
            <person name="Shimodaira J."/>
            <person name="Tsuchikane K."/>
            <person name="Hosoyama A."/>
            <person name="Yamazoe A."/>
            <person name="Fujita N."/>
            <person name="Furukawa K."/>
        </authorList>
    </citation>
    <scope>NUCLEOTIDE SEQUENCE [LARGE SCALE GENOMIC DNA]</scope>
    <source>
        <strain evidence="2">DSM 10086 / NBRC 110670 / KF707</strain>
    </source>
</reference>
<protein>
    <submittedName>
        <fullName evidence="1">Uncharacterized protein</fullName>
    </submittedName>
</protein>
<name>A0AAD1BWD7_METFU</name>
<evidence type="ECO:0000313" key="2">
    <source>
        <dbReference type="Proteomes" id="UP000218554"/>
    </source>
</evidence>
<organism evidence="1 2">
    <name type="scientific">Metapseudomonas furukawaii</name>
    <name type="common">Pseudomonas furukawaii</name>
    <dbReference type="NCBI Taxonomy" id="1149133"/>
    <lineage>
        <taxon>Bacteria</taxon>
        <taxon>Pseudomonadati</taxon>
        <taxon>Pseudomonadota</taxon>
        <taxon>Gammaproteobacteria</taxon>
        <taxon>Pseudomonadales</taxon>
        <taxon>Pseudomonadaceae</taxon>
        <taxon>Metapseudomonas</taxon>
    </lineage>
</organism>
<sequence>MALQHLDYDLETLTVTLRNLETQGLTSLRISAVEGFRVLDEGDLLEFWPHCSGSWLHEITAGGWLDQERLRAGFLSGDRALKEYLISGADTCLNVLTWEAITVPQQPCSPPPDYAQ</sequence>
<proteinExistence type="predicted"/>
<dbReference type="Proteomes" id="UP000218554">
    <property type="component" value="Chromosome"/>
</dbReference>